<sequence length="29" mass="3349">MTPSPLVRRLHVDLQRVQSAACREDSARR</sequence>
<dbReference type="NCBIfam" id="NF042934">
    <property type="entry name" value="cis_reg_atten"/>
    <property type="match status" value="1"/>
</dbReference>
<dbReference type="Proteomes" id="UP001183410">
    <property type="component" value="Unassembled WGS sequence"/>
</dbReference>
<protein>
    <submittedName>
        <fullName evidence="1">Leader peptide</fullName>
    </submittedName>
</protein>
<gene>
    <name evidence="1" type="ORF">RM844_22150</name>
</gene>
<comment type="caution">
    <text evidence="1">The sequence shown here is derived from an EMBL/GenBank/DDBJ whole genome shotgun (WGS) entry which is preliminary data.</text>
</comment>
<evidence type="ECO:0000313" key="2">
    <source>
        <dbReference type="Proteomes" id="UP001183410"/>
    </source>
</evidence>
<organism evidence="1 2">
    <name type="scientific">Streptomyces chisholmiae</name>
    <dbReference type="NCBI Taxonomy" id="3075540"/>
    <lineage>
        <taxon>Bacteria</taxon>
        <taxon>Bacillati</taxon>
        <taxon>Actinomycetota</taxon>
        <taxon>Actinomycetes</taxon>
        <taxon>Kitasatosporales</taxon>
        <taxon>Streptomycetaceae</taxon>
        <taxon>Streptomyces</taxon>
    </lineage>
</organism>
<accession>A0ABU2JVI7</accession>
<proteinExistence type="predicted"/>
<dbReference type="RefSeq" id="WP_311669082.1">
    <property type="nucleotide sequence ID" value="NZ_JAVREO010000014.1"/>
</dbReference>
<dbReference type="EMBL" id="JAVREO010000014">
    <property type="protein sequence ID" value="MDT0268992.1"/>
    <property type="molecule type" value="Genomic_DNA"/>
</dbReference>
<dbReference type="InterPro" id="IPR049979">
    <property type="entry name" value="Cys_resp_CS_actino"/>
</dbReference>
<reference evidence="2" key="1">
    <citation type="submission" date="2023-07" db="EMBL/GenBank/DDBJ databases">
        <title>30 novel species of actinomycetes from the DSMZ collection.</title>
        <authorList>
            <person name="Nouioui I."/>
        </authorList>
    </citation>
    <scope>NUCLEOTIDE SEQUENCE [LARGE SCALE GENOMIC DNA]</scope>
    <source>
        <strain evidence="2">DSM 44915</strain>
    </source>
</reference>
<name>A0ABU2JVI7_9ACTN</name>
<keyword evidence="2" id="KW-1185">Reference proteome</keyword>
<evidence type="ECO:0000313" key="1">
    <source>
        <dbReference type="EMBL" id="MDT0268992.1"/>
    </source>
</evidence>